<evidence type="ECO:0000313" key="2">
    <source>
        <dbReference type="EMBL" id="KAJ1108179.1"/>
    </source>
</evidence>
<dbReference type="Proteomes" id="UP001066276">
    <property type="component" value="Chromosome 9"/>
</dbReference>
<gene>
    <name evidence="2" type="ORF">NDU88_005561</name>
</gene>
<accession>A0AAV7MYG0</accession>
<feature type="compositionally biased region" description="Basic and acidic residues" evidence="1">
    <location>
        <begin position="124"/>
        <end position="141"/>
    </location>
</feature>
<reference evidence="2" key="1">
    <citation type="journal article" date="2022" name="bioRxiv">
        <title>Sequencing and chromosome-scale assembly of the giantPleurodeles waltlgenome.</title>
        <authorList>
            <person name="Brown T."/>
            <person name="Elewa A."/>
            <person name="Iarovenko S."/>
            <person name="Subramanian E."/>
            <person name="Araus A.J."/>
            <person name="Petzold A."/>
            <person name="Susuki M."/>
            <person name="Suzuki K.-i.T."/>
            <person name="Hayashi T."/>
            <person name="Toyoda A."/>
            <person name="Oliveira C."/>
            <person name="Osipova E."/>
            <person name="Leigh N.D."/>
            <person name="Simon A."/>
            <person name="Yun M.H."/>
        </authorList>
    </citation>
    <scope>NUCLEOTIDE SEQUENCE</scope>
    <source>
        <strain evidence="2">20211129_DDA</strain>
        <tissue evidence="2">Liver</tissue>
    </source>
</reference>
<feature type="region of interest" description="Disordered" evidence="1">
    <location>
        <begin position="26"/>
        <end position="91"/>
    </location>
</feature>
<keyword evidence="3" id="KW-1185">Reference proteome</keyword>
<evidence type="ECO:0000313" key="3">
    <source>
        <dbReference type="Proteomes" id="UP001066276"/>
    </source>
</evidence>
<sequence length="141" mass="15488">MVTASGEGWQVTRNVSWFRKVVPQVGDSGPGLEEENGEEFEGSCPLLPSTPNECRRGGGGVSRRSPERPLFPNPRAAGRCRSMDQSAPGRPRNFNFISLWRAAEAQSIAPSQAGHGKMIQHLPVRGDKKVGQHCSRPQERR</sequence>
<organism evidence="2 3">
    <name type="scientific">Pleurodeles waltl</name>
    <name type="common">Iberian ribbed newt</name>
    <dbReference type="NCBI Taxonomy" id="8319"/>
    <lineage>
        <taxon>Eukaryota</taxon>
        <taxon>Metazoa</taxon>
        <taxon>Chordata</taxon>
        <taxon>Craniata</taxon>
        <taxon>Vertebrata</taxon>
        <taxon>Euteleostomi</taxon>
        <taxon>Amphibia</taxon>
        <taxon>Batrachia</taxon>
        <taxon>Caudata</taxon>
        <taxon>Salamandroidea</taxon>
        <taxon>Salamandridae</taxon>
        <taxon>Pleurodelinae</taxon>
        <taxon>Pleurodeles</taxon>
    </lineage>
</organism>
<dbReference type="EMBL" id="JANPWB010000013">
    <property type="protein sequence ID" value="KAJ1108179.1"/>
    <property type="molecule type" value="Genomic_DNA"/>
</dbReference>
<dbReference type="AlphaFoldDB" id="A0AAV7MYG0"/>
<protein>
    <submittedName>
        <fullName evidence="2">Uncharacterized protein</fullName>
    </submittedName>
</protein>
<feature type="region of interest" description="Disordered" evidence="1">
    <location>
        <begin position="111"/>
        <end position="141"/>
    </location>
</feature>
<proteinExistence type="predicted"/>
<feature type="compositionally biased region" description="Acidic residues" evidence="1">
    <location>
        <begin position="32"/>
        <end position="41"/>
    </location>
</feature>
<comment type="caution">
    <text evidence="2">The sequence shown here is derived from an EMBL/GenBank/DDBJ whole genome shotgun (WGS) entry which is preliminary data.</text>
</comment>
<name>A0AAV7MYG0_PLEWA</name>
<evidence type="ECO:0000256" key="1">
    <source>
        <dbReference type="SAM" id="MobiDB-lite"/>
    </source>
</evidence>